<dbReference type="Proteomes" id="UP000649151">
    <property type="component" value="Unassembled WGS sequence"/>
</dbReference>
<dbReference type="RefSeq" id="WP_186996604.1">
    <property type="nucleotide sequence ID" value="NZ_JACOQK010000001.1"/>
</dbReference>
<evidence type="ECO:0000313" key="5">
    <source>
        <dbReference type="EMBL" id="MBC5787795.1"/>
    </source>
</evidence>
<dbReference type="InterPro" id="IPR000843">
    <property type="entry name" value="HTH_LacI"/>
</dbReference>
<feature type="domain" description="HTH lacI-type" evidence="4">
    <location>
        <begin position="54"/>
        <end position="108"/>
    </location>
</feature>
<evidence type="ECO:0000256" key="3">
    <source>
        <dbReference type="ARBA" id="ARBA00023163"/>
    </source>
</evidence>
<keyword evidence="6" id="KW-1185">Reference proteome</keyword>
<reference evidence="5 6" key="1">
    <citation type="submission" date="2020-08" db="EMBL/GenBank/DDBJ databases">
        <title>Genome public.</title>
        <authorList>
            <person name="Liu C."/>
            <person name="Sun Q."/>
        </authorList>
    </citation>
    <scope>NUCLEOTIDE SEQUENCE [LARGE SCALE GENOMIC DNA]</scope>
    <source>
        <strain evidence="5 6">NSJ-27</strain>
    </source>
</reference>
<dbReference type="InterPro" id="IPR028082">
    <property type="entry name" value="Peripla_BP_I"/>
</dbReference>
<keyword evidence="1" id="KW-0805">Transcription regulation</keyword>
<comment type="caution">
    <text evidence="5">The sequence shown here is derived from an EMBL/GenBank/DDBJ whole genome shotgun (WGS) entry which is preliminary data.</text>
</comment>
<evidence type="ECO:0000256" key="1">
    <source>
        <dbReference type="ARBA" id="ARBA00023015"/>
    </source>
</evidence>
<dbReference type="EMBL" id="JACOQK010000001">
    <property type="protein sequence ID" value="MBC5787795.1"/>
    <property type="molecule type" value="Genomic_DNA"/>
</dbReference>
<dbReference type="PANTHER" id="PTHR30146">
    <property type="entry name" value="LACI-RELATED TRANSCRIPTIONAL REPRESSOR"/>
    <property type="match status" value="1"/>
</dbReference>
<sequence>MEFYKNNTFYKEVLVVLTIEQLNFILIVKLEKKSSKIEFKEEGVYMEDGKPKKITIREVANLSGVAIGTVSHVMNGTAAISELTSQKVWDAVEELQYTPNYIAQLLRKKHSKIIGCLVPELNNPFYSGILSIFIGCAATEGYKVLLLDYQNNSKKELEELQQMVDQKVDAVVLFHGFDDVEMLKKLKEQIPVILIGREEPLLQIPSIRFEHKDVMEQLIRQLHCMGYQKIAFLTESLQFQDLKDRYHCFLEAMYHCGHHHPEKYLLELDTTTKNTFETSYQFCKNLLISHLKKELPDAFITSSDIVAVGAMHAIQQAGYQIPDDFGIVGCENLSMCSYISPTLTTIEQNKAELGVQAWNMVLHALNNEQIPSVVLQSKLIFRESC</sequence>
<dbReference type="PROSITE" id="PS50932">
    <property type="entry name" value="HTH_LACI_2"/>
    <property type="match status" value="1"/>
</dbReference>
<dbReference type="Gene3D" id="1.10.260.40">
    <property type="entry name" value="lambda repressor-like DNA-binding domains"/>
    <property type="match status" value="1"/>
</dbReference>
<keyword evidence="2 5" id="KW-0238">DNA-binding</keyword>
<organism evidence="5 6">
    <name type="scientific">Clostridium facile</name>
    <dbReference type="NCBI Taxonomy" id="2763035"/>
    <lineage>
        <taxon>Bacteria</taxon>
        <taxon>Bacillati</taxon>
        <taxon>Bacillota</taxon>
        <taxon>Clostridia</taxon>
        <taxon>Eubacteriales</taxon>
        <taxon>Clostridiaceae</taxon>
        <taxon>Clostridium</taxon>
    </lineage>
</organism>
<protein>
    <submittedName>
        <fullName evidence="5">LacI family DNA-binding transcriptional regulator</fullName>
    </submittedName>
</protein>
<dbReference type="InterPro" id="IPR046335">
    <property type="entry name" value="LacI/GalR-like_sensor"/>
</dbReference>
<dbReference type="InterPro" id="IPR010982">
    <property type="entry name" value="Lambda_DNA-bd_dom_sf"/>
</dbReference>
<accession>A0ABR7IRL9</accession>
<dbReference type="Gene3D" id="3.40.50.2300">
    <property type="match status" value="2"/>
</dbReference>
<dbReference type="SUPFAM" id="SSF47413">
    <property type="entry name" value="lambda repressor-like DNA-binding domains"/>
    <property type="match status" value="1"/>
</dbReference>
<dbReference type="GO" id="GO:0003677">
    <property type="term" value="F:DNA binding"/>
    <property type="evidence" value="ECO:0007669"/>
    <property type="project" value="UniProtKB-KW"/>
</dbReference>
<dbReference type="CDD" id="cd06267">
    <property type="entry name" value="PBP1_LacI_sugar_binding-like"/>
    <property type="match status" value="1"/>
</dbReference>
<dbReference type="PANTHER" id="PTHR30146:SF109">
    <property type="entry name" value="HTH-TYPE TRANSCRIPTIONAL REGULATOR GALS"/>
    <property type="match status" value="1"/>
</dbReference>
<evidence type="ECO:0000259" key="4">
    <source>
        <dbReference type="PROSITE" id="PS50932"/>
    </source>
</evidence>
<proteinExistence type="predicted"/>
<name>A0ABR7IRL9_9CLOT</name>
<dbReference type="Pfam" id="PF13377">
    <property type="entry name" value="Peripla_BP_3"/>
    <property type="match status" value="1"/>
</dbReference>
<evidence type="ECO:0000313" key="6">
    <source>
        <dbReference type="Proteomes" id="UP000649151"/>
    </source>
</evidence>
<keyword evidence="3" id="KW-0804">Transcription</keyword>
<dbReference type="SMART" id="SM00354">
    <property type="entry name" value="HTH_LACI"/>
    <property type="match status" value="1"/>
</dbReference>
<evidence type="ECO:0000256" key="2">
    <source>
        <dbReference type="ARBA" id="ARBA00023125"/>
    </source>
</evidence>
<gene>
    <name evidence="5" type="ORF">H8Z77_07165</name>
</gene>
<dbReference type="SUPFAM" id="SSF53822">
    <property type="entry name" value="Periplasmic binding protein-like I"/>
    <property type="match status" value="1"/>
</dbReference>
<dbReference type="CDD" id="cd01392">
    <property type="entry name" value="HTH_LacI"/>
    <property type="match status" value="1"/>
</dbReference>
<dbReference type="Pfam" id="PF00356">
    <property type="entry name" value="LacI"/>
    <property type="match status" value="1"/>
</dbReference>